<comment type="caution">
    <text evidence="2">The sequence shown here is derived from an EMBL/GenBank/DDBJ whole genome shotgun (WGS) entry which is preliminary data.</text>
</comment>
<evidence type="ECO:0000313" key="3">
    <source>
        <dbReference type="Proteomes" id="UP001168821"/>
    </source>
</evidence>
<gene>
    <name evidence="2" type="ORF">Zmor_006969</name>
</gene>
<feature type="compositionally biased region" description="Basic and acidic residues" evidence="1">
    <location>
        <begin position="127"/>
        <end position="150"/>
    </location>
</feature>
<evidence type="ECO:0000256" key="1">
    <source>
        <dbReference type="SAM" id="MobiDB-lite"/>
    </source>
</evidence>
<feature type="compositionally biased region" description="Polar residues" evidence="1">
    <location>
        <begin position="182"/>
        <end position="198"/>
    </location>
</feature>
<organism evidence="2 3">
    <name type="scientific">Zophobas morio</name>
    <dbReference type="NCBI Taxonomy" id="2755281"/>
    <lineage>
        <taxon>Eukaryota</taxon>
        <taxon>Metazoa</taxon>
        <taxon>Ecdysozoa</taxon>
        <taxon>Arthropoda</taxon>
        <taxon>Hexapoda</taxon>
        <taxon>Insecta</taxon>
        <taxon>Pterygota</taxon>
        <taxon>Neoptera</taxon>
        <taxon>Endopterygota</taxon>
        <taxon>Coleoptera</taxon>
        <taxon>Polyphaga</taxon>
        <taxon>Cucujiformia</taxon>
        <taxon>Tenebrionidae</taxon>
        <taxon>Zophobas</taxon>
    </lineage>
</organism>
<protein>
    <submittedName>
        <fullName evidence="2">Uncharacterized protein</fullName>
    </submittedName>
</protein>
<dbReference type="AlphaFoldDB" id="A0AA38MLT6"/>
<feature type="region of interest" description="Disordered" evidence="1">
    <location>
        <begin position="116"/>
        <end position="199"/>
    </location>
</feature>
<reference evidence="2" key="1">
    <citation type="journal article" date="2023" name="G3 (Bethesda)">
        <title>Whole genome assemblies of Zophobas morio and Tenebrio molitor.</title>
        <authorList>
            <person name="Kaur S."/>
            <person name="Stinson S.A."/>
            <person name="diCenzo G.C."/>
        </authorList>
    </citation>
    <scope>NUCLEOTIDE SEQUENCE</scope>
    <source>
        <strain evidence="2">QUZm001</strain>
    </source>
</reference>
<sequence length="296" mass="33088">MADAPVVLSVKINENSKCAAINCNENVANGVICVLCSATYHSKCAISAGNPNVDEKRTFWTCVKCVPNMDAAKKIVELLHTTTSLYRENCIYKEFMNELEGKIGLMRVKIAGDTDSAKTKTTVTEEDSSRKNPNSEKLEIRKESTHKSTEQIDENSFQVKENISDKGNKNDDKRKIKRRFQLRQSPYGTAEAQINETQSTSDSSFFSETSFASTSGEAWLFIGGATKNSTVEGLQNYLTKKCPNVEFKVEKLSDESNSETNSFKVGFDSDLLDELSIADFWPSGLLVRRYNVFEQN</sequence>
<proteinExistence type="predicted"/>
<feature type="compositionally biased region" description="Basic and acidic residues" evidence="1">
    <location>
        <begin position="162"/>
        <end position="174"/>
    </location>
</feature>
<keyword evidence="3" id="KW-1185">Reference proteome</keyword>
<accession>A0AA38MLT6</accession>
<dbReference type="EMBL" id="JALNTZ010000002">
    <property type="protein sequence ID" value="KAJ3662630.1"/>
    <property type="molecule type" value="Genomic_DNA"/>
</dbReference>
<name>A0AA38MLT6_9CUCU</name>
<evidence type="ECO:0000313" key="2">
    <source>
        <dbReference type="EMBL" id="KAJ3662630.1"/>
    </source>
</evidence>
<dbReference type="Proteomes" id="UP001168821">
    <property type="component" value="Unassembled WGS sequence"/>
</dbReference>